<protein>
    <submittedName>
        <fullName evidence="1">Uncharacterized protein</fullName>
    </submittedName>
</protein>
<organism evidence="1 2">
    <name type="scientific">Paraglaciecola arctica BSs20135</name>
    <dbReference type="NCBI Taxonomy" id="493475"/>
    <lineage>
        <taxon>Bacteria</taxon>
        <taxon>Pseudomonadati</taxon>
        <taxon>Pseudomonadota</taxon>
        <taxon>Gammaproteobacteria</taxon>
        <taxon>Alteromonadales</taxon>
        <taxon>Alteromonadaceae</taxon>
        <taxon>Paraglaciecola</taxon>
    </lineage>
</organism>
<proteinExistence type="predicted"/>
<reference evidence="1 2" key="1">
    <citation type="journal article" date="2017" name="Antonie Van Leeuwenhoek">
        <title>Rhizobium rhizosphaerae sp. nov., a novel species isolated from rice rhizosphere.</title>
        <authorList>
            <person name="Zhao J.J."/>
            <person name="Zhang J."/>
            <person name="Zhang R.J."/>
            <person name="Zhang C.W."/>
            <person name="Yin H.Q."/>
            <person name="Zhang X.X."/>
        </authorList>
    </citation>
    <scope>NUCLEOTIDE SEQUENCE [LARGE SCALE GENOMIC DNA]</scope>
    <source>
        <strain evidence="1 2">BSs20135</strain>
    </source>
</reference>
<evidence type="ECO:0000313" key="2">
    <source>
        <dbReference type="Proteomes" id="UP000006327"/>
    </source>
</evidence>
<accession>K6Y3K9</accession>
<gene>
    <name evidence="1" type="ORF">GARC_1579</name>
</gene>
<keyword evidence="2" id="KW-1185">Reference proteome</keyword>
<name>K6Y3K9_9ALTE</name>
<comment type="caution">
    <text evidence="1">The sequence shown here is derived from an EMBL/GenBank/DDBJ whole genome shotgun (WGS) entry which is preliminary data.</text>
</comment>
<evidence type="ECO:0000313" key="1">
    <source>
        <dbReference type="EMBL" id="GAC18551.1"/>
    </source>
</evidence>
<dbReference type="EMBL" id="BAEO01000018">
    <property type="protein sequence ID" value="GAC18551.1"/>
    <property type="molecule type" value="Genomic_DNA"/>
</dbReference>
<dbReference type="AlphaFoldDB" id="K6Y3K9"/>
<sequence>MAFTRFLTANGWDVEALSASLKAFDKWSSGQVMFILDNITVQANF</sequence>
<dbReference type="Proteomes" id="UP000006327">
    <property type="component" value="Unassembled WGS sequence"/>
</dbReference>